<name>A0A3Q2Q497_FUNHE</name>
<reference evidence="7" key="2">
    <citation type="submission" date="2025-09" db="UniProtKB">
        <authorList>
            <consortium name="Ensembl"/>
        </authorList>
    </citation>
    <scope>IDENTIFICATION</scope>
</reference>
<organism evidence="7 8">
    <name type="scientific">Fundulus heteroclitus</name>
    <name type="common">Killifish</name>
    <name type="synonym">Mummichog</name>
    <dbReference type="NCBI Taxonomy" id="8078"/>
    <lineage>
        <taxon>Eukaryota</taxon>
        <taxon>Metazoa</taxon>
        <taxon>Chordata</taxon>
        <taxon>Craniata</taxon>
        <taxon>Vertebrata</taxon>
        <taxon>Euteleostomi</taxon>
        <taxon>Actinopterygii</taxon>
        <taxon>Neopterygii</taxon>
        <taxon>Teleostei</taxon>
        <taxon>Neoteleostei</taxon>
        <taxon>Acanthomorphata</taxon>
        <taxon>Ovalentaria</taxon>
        <taxon>Atherinomorphae</taxon>
        <taxon>Cyprinodontiformes</taxon>
        <taxon>Fundulidae</taxon>
        <taxon>Fundulus</taxon>
    </lineage>
</organism>
<reference evidence="7" key="1">
    <citation type="submission" date="2025-08" db="UniProtKB">
        <authorList>
            <consortium name="Ensembl"/>
        </authorList>
    </citation>
    <scope>IDENTIFICATION</scope>
</reference>
<evidence type="ECO:0000259" key="6">
    <source>
        <dbReference type="Pfam" id="PF00089"/>
    </source>
</evidence>
<dbReference type="GO" id="GO:0004252">
    <property type="term" value="F:serine-type endopeptidase activity"/>
    <property type="evidence" value="ECO:0007669"/>
    <property type="project" value="UniProtKB-EC"/>
</dbReference>
<dbReference type="AlphaFoldDB" id="A0A3Q2Q497"/>
<evidence type="ECO:0000256" key="1">
    <source>
        <dbReference type="ARBA" id="ARBA00022670"/>
    </source>
</evidence>
<dbReference type="Pfam" id="PF00089">
    <property type="entry name" value="Trypsin"/>
    <property type="match status" value="1"/>
</dbReference>
<keyword evidence="3" id="KW-0720">Serine protease</keyword>
<evidence type="ECO:0000313" key="7">
    <source>
        <dbReference type="Ensembl" id="ENSFHEP00000020824.1"/>
    </source>
</evidence>
<dbReference type="EC" id="3.4.21.4" evidence="5"/>
<evidence type="ECO:0000313" key="8">
    <source>
        <dbReference type="Proteomes" id="UP000265000"/>
    </source>
</evidence>
<dbReference type="InterPro" id="IPR001254">
    <property type="entry name" value="Trypsin_dom"/>
</dbReference>
<dbReference type="Gene3D" id="2.40.10.10">
    <property type="entry name" value="Trypsin-like serine proteases"/>
    <property type="match status" value="1"/>
</dbReference>
<keyword evidence="8" id="KW-1185">Reference proteome</keyword>
<sequence>MPLQQRRLSWRSEEAADHHVTALKLFSPFHSEKKIIKRSFLIAPPISAQPDSGGPLVAQAEGLWWLVGDGVWGEHCNGHNKPGVYTNIAHHLNWIYHQMQKHQDA</sequence>
<dbReference type="Ensembl" id="ENSFHET00000035377.1">
    <property type="protein sequence ID" value="ENSFHEP00000020824.1"/>
    <property type="gene ID" value="ENSFHEG00000022763.1"/>
</dbReference>
<keyword evidence="1" id="KW-0645">Protease</keyword>
<feature type="domain" description="Peptidase S1" evidence="6">
    <location>
        <begin position="47"/>
        <end position="95"/>
    </location>
</feature>
<dbReference type="SUPFAM" id="SSF50494">
    <property type="entry name" value="Trypsin-like serine proteases"/>
    <property type="match status" value="1"/>
</dbReference>
<dbReference type="GO" id="GO:0006508">
    <property type="term" value="P:proteolysis"/>
    <property type="evidence" value="ECO:0007669"/>
    <property type="project" value="UniProtKB-KW"/>
</dbReference>
<evidence type="ECO:0000256" key="3">
    <source>
        <dbReference type="ARBA" id="ARBA00022825"/>
    </source>
</evidence>
<evidence type="ECO:0000256" key="5">
    <source>
        <dbReference type="ARBA" id="ARBA00038868"/>
    </source>
</evidence>
<comment type="catalytic activity">
    <reaction evidence="4">
        <text>Preferential cleavage: Arg-|-Xaa, Lys-|-Xaa.</text>
        <dbReference type="EC" id="3.4.21.4"/>
    </reaction>
</comment>
<proteinExistence type="predicted"/>
<dbReference type="InterPro" id="IPR043504">
    <property type="entry name" value="Peptidase_S1_PA_chymotrypsin"/>
</dbReference>
<keyword evidence="2" id="KW-0378">Hydrolase</keyword>
<accession>A0A3Q2Q497</accession>
<protein>
    <recommendedName>
        <fullName evidence="5">trypsin</fullName>
        <ecNumber evidence="5">3.4.21.4</ecNumber>
    </recommendedName>
</protein>
<dbReference type="InterPro" id="IPR050127">
    <property type="entry name" value="Serine_Proteases_S1"/>
</dbReference>
<dbReference type="Proteomes" id="UP000265000">
    <property type="component" value="Unplaced"/>
</dbReference>
<dbReference type="GO" id="GO:0005615">
    <property type="term" value="C:extracellular space"/>
    <property type="evidence" value="ECO:0007669"/>
    <property type="project" value="TreeGrafter"/>
</dbReference>
<evidence type="ECO:0000256" key="4">
    <source>
        <dbReference type="ARBA" id="ARBA00036320"/>
    </source>
</evidence>
<dbReference type="PANTHER" id="PTHR24264">
    <property type="entry name" value="TRYPSIN-RELATED"/>
    <property type="match status" value="1"/>
</dbReference>
<dbReference type="STRING" id="8078.ENSFHEP00000020824"/>
<dbReference type="PANTHER" id="PTHR24264:SF83">
    <property type="entry name" value="COMPLEMENT FACTOR I"/>
    <property type="match status" value="1"/>
</dbReference>
<evidence type="ECO:0000256" key="2">
    <source>
        <dbReference type="ARBA" id="ARBA00022801"/>
    </source>
</evidence>
<dbReference type="InterPro" id="IPR009003">
    <property type="entry name" value="Peptidase_S1_PA"/>
</dbReference>